<evidence type="ECO:0000259" key="8">
    <source>
        <dbReference type="Pfam" id="PF05504"/>
    </source>
</evidence>
<keyword evidence="3" id="KW-0309">Germination</keyword>
<dbReference type="Gene3D" id="3.30.300.210">
    <property type="entry name" value="Nutrient germinant receptor protein C, domain 3"/>
    <property type="match status" value="1"/>
</dbReference>
<evidence type="ECO:0000256" key="3">
    <source>
        <dbReference type="ARBA" id="ARBA00022544"/>
    </source>
</evidence>
<dbReference type="Pfam" id="PF25198">
    <property type="entry name" value="Spore_GerAC_N"/>
    <property type="match status" value="1"/>
</dbReference>
<dbReference type="PANTHER" id="PTHR35789:SF1">
    <property type="entry name" value="SPORE GERMINATION PROTEIN B3"/>
    <property type="match status" value="1"/>
</dbReference>
<evidence type="ECO:0000256" key="1">
    <source>
        <dbReference type="ARBA" id="ARBA00004635"/>
    </source>
</evidence>
<dbReference type="Proteomes" id="UP001179280">
    <property type="component" value="Unassembled WGS sequence"/>
</dbReference>
<dbReference type="InterPro" id="IPR057336">
    <property type="entry name" value="GerAC_N"/>
</dbReference>
<comment type="caution">
    <text evidence="10">The sequence shown here is derived from an EMBL/GenBank/DDBJ whole genome shotgun (WGS) entry which is preliminary data.</text>
</comment>
<keyword evidence="6" id="KW-0564">Palmitate</keyword>
<proteinExistence type="inferred from homology"/>
<comment type="similarity">
    <text evidence="2">Belongs to the GerABKC lipoprotein family.</text>
</comment>
<dbReference type="InterPro" id="IPR008844">
    <property type="entry name" value="Spore_GerAC-like"/>
</dbReference>
<dbReference type="RefSeq" id="WP_204466765.1">
    <property type="nucleotide sequence ID" value="NZ_JAFBCV010000008.1"/>
</dbReference>
<feature type="domain" description="Spore germination protein N-terminal" evidence="9">
    <location>
        <begin position="25"/>
        <end position="189"/>
    </location>
</feature>
<name>A0ABS2SWD6_9BACI</name>
<evidence type="ECO:0000256" key="2">
    <source>
        <dbReference type="ARBA" id="ARBA00007886"/>
    </source>
</evidence>
<evidence type="ECO:0000313" key="11">
    <source>
        <dbReference type="Proteomes" id="UP001179280"/>
    </source>
</evidence>
<evidence type="ECO:0000256" key="7">
    <source>
        <dbReference type="ARBA" id="ARBA00023288"/>
    </source>
</evidence>
<evidence type="ECO:0000259" key="9">
    <source>
        <dbReference type="Pfam" id="PF25198"/>
    </source>
</evidence>
<keyword evidence="5" id="KW-0472">Membrane</keyword>
<evidence type="ECO:0000256" key="5">
    <source>
        <dbReference type="ARBA" id="ARBA00023136"/>
    </source>
</evidence>
<dbReference type="EMBL" id="JAFBCV010000008">
    <property type="protein sequence ID" value="MBM7839540.1"/>
    <property type="molecule type" value="Genomic_DNA"/>
</dbReference>
<feature type="domain" description="Spore germination GerAC-like C-terminal" evidence="8">
    <location>
        <begin position="198"/>
        <end position="355"/>
    </location>
</feature>
<dbReference type="NCBIfam" id="TIGR02887">
    <property type="entry name" value="spore_ger_x_C"/>
    <property type="match status" value="1"/>
</dbReference>
<accession>A0ABS2SWD6</accession>
<dbReference type="Pfam" id="PF05504">
    <property type="entry name" value="Spore_GerAC"/>
    <property type="match status" value="1"/>
</dbReference>
<comment type="subcellular location">
    <subcellularLocation>
        <location evidence="1">Membrane</location>
        <topology evidence="1">Lipid-anchor</topology>
    </subcellularLocation>
</comment>
<evidence type="ECO:0000313" key="10">
    <source>
        <dbReference type="EMBL" id="MBM7839540.1"/>
    </source>
</evidence>
<evidence type="ECO:0000256" key="6">
    <source>
        <dbReference type="ARBA" id="ARBA00023139"/>
    </source>
</evidence>
<keyword evidence="4" id="KW-0732">Signal</keyword>
<keyword evidence="7" id="KW-0449">Lipoprotein</keyword>
<dbReference type="InterPro" id="IPR046953">
    <property type="entry name" value="Spore_GerAC-like_C"/>
</dbReference>
<evidence type="ECO:0000256" key="4">
    <source>
        <dbReference type="ARBA" id="ARBA00022729"/>
    </source>
</evidence>
<keyword evidence="11" id="KW-1185">Reference proteome</keyword>
<reference evidence="10" key="1">
    <citation type="submission" date="2021-01" db="EMBL/GenBank/DDBJ databases">
        <title>Genomic Encyclopedia of Type Strains, Phase IV (KMG-IV): sequencing the most valuable type-strain genomes for metagenomic binning, comparative biology and taxonomic classification.</title>
        <authorList>
            <person name="Goeker M."/>
        </authorList>
    </citation>
    <scope>NUCLEOTIDE SEQUENCE</scope>
    <source>
        <strain evidence="10">DSM 21943</strain>
    </source>
</reference>
<gene>
    <name evidence="10" type="ORF">JOC54_002820</name>
</gene>
<organism evidence="10 11">
    <name type="scientific">Shouchella xiaoxiensis</name>
    <dbReference type="NCBI Taxonomy" id="766895"/>
    <lineage>
        <taxon>Bacteria</taxon>
        <taxon>Bacillati</taxon>
        <taxon>Bacillota</taxon>
        <taxon>Bacilli</taxon>
        <taxon>Bacillales</taxon>
        <taxon>Bacillaceae</taxon>
        <taxon>Shouchella</taxon>
    </lineage>
</organism>
<dbReference type="PANTHER" id="PTHR35789">
    <property type="entry name" value="SPORE GERMINATION PROTEIN B3"/>
    <property type="match status" value="1"/>
</dbReference>
<sequence>MGKIIKNSLISILILIPLLTSTRTNIIDELQLITVAGFDQVEDNKVRGTVTLTAYSYEEELNNTALSAISTSTRQLRLRLNSMSSRPIHGGKISSIVIQDHLAEDGIFDLLDTYYRDPTIALRAFLSVTRGSTYEMLNKEFPLQTEIGTYLKDMLDHNMERGNLPKSNMHLFMRAYFEKGHDPFMPILSYTNNVLQVDGTALFKDDRFVHALDIEEAFFLKLIKDGYQTGGVIELKVDNESEVAVLREMRSSSELSVDRESESLHIAIELKTRLSEYSGHTLNEAKLKEITQESDRVIEEGIRSLINVMQEKQIDPIGFGAREINRSELNEAEWYDLYGKLNVKVNVKTSIVESGVSQ</sequence>
<dbReference type="InterPro" id="IPR038501">
    <property type="entry name" value="Spore_GerAC_C_sf"/>
</dbReference>
<protein>
    <submittedName>
        <fullName evidence="10">Spore germination protein</fullName>
    </submittedName>
</protein>